<evidence type="ECO:0000256" key="5">
    <source>
        <dbReference type="ARBA" id="ARBA00022692"/>
    </source>
</evidence>
<keyword evidence="5 9" id="KW-0812">Transmembrane</keyword>
<evidence type="ECO:0000256" key="9">
    <source>
        <dbReference type="SAM" id="Phobius"/>
    </source>
</evidence>
<feature type="transmembrane region" description="Helical" evidence="9">
    <location>
        <begin position="284"/>
        <end position="308"/>
    </location>
</feature>
<feature type="compositionally biased region" description="Basic and acidic residues" evidence="8">
    <location>
        <begin position="20"/>
        <end position="64"/>
    </location>
</feature>
<evidence type="ECO:0000256" key="8">
    <source>
        <dbReference type="SAM" id="MobiDB-lite"/>
    </source>
</evidence>
<dbReference type="KEGG" id="cee:CENDO_10370"/>
<evidence type="ECO:0000256" key="7">
    <source>
        <dbReference type="ARBA" id="ARBA00023136"/>
    </source>
</evidence>
<keyword evidence="11" id="KW-1185">Reference proteome</keyword>
<organism evidence="10 11">
    <name type="scientific">Corynebacterium endometrii</name>
    <dbReference type="NCBI Taxonomy" id="2488819"/>
    <lineage>
        <taxon>Bacteria</taxon>
        <taxon>Bacillati</taxon>
        <taxon>Actinomycetota</taxon>
        <taxon>Actinomycetes</taxon>
        <taxon>Mycobacteriales</taxon>
        <taxon>Corynebacteriaceae</taxon>
        <taxon>Corynebacterium</taxon>
    </lineage>
</organism>
<feature type="transmembrane region" description="Helical" evidence="9">
    <location>
        <begin position="383"/>
        <end position="416"/>
    </location>
</feature>
<feature type="region of interest" description="Disordered" evidence="8">
    <location>
        <begin position="1"/>
        <end position="64"/>
    </location>
</feature>
<keyword evidence="7 9" id="KW-0472">Membrane</keyword>
<dbReference type="InterPro" id="IPR002549">
    <property type="entry name" value="AI-2E-like"/>
</dbReference>
<dbReference type="PANTHER" id="PTHR21716:SF53">
    <property type="entry name" value="PERMEASE PERM-RELATED"/>
    <property type="match status" value="1"/>
</dbReference>
<name>A0A4V1CEU5_9CORY</name>
<feature type="transmembrane region" description="Helical" evidence="9">
    <location>
        <begin position="232"/>
        <end position="251"/>
    </location>
</feature>
<dbReference type="Pfam" id="PF01594">
    <property type="entry name" value="AI-2E_transport"/>
    <property type="match status" value="1"/>
</dbReference>
<evidence type="ECO:0000256" key="2">
    <source>
        <dbReference type="ARBA" id="ARBA00009773"/>
    </source>
</evidence>
<keyword evidence="6 9" id="KW-1133">Transmembrane helix</keyword>
<dbReference type="EMBL" id="CP039247">
    <property type="protein sequence ID" value="QCB29328.1"/>
    <property type="molecule type" value="Genomic_DNA"/>
</dbReference>
<dbReference type="RefSeq" id="WP_425456183.1">
    <property type="nucleotide sequence ID" value="NZ_CP039247.1"/>
</dbReference>
<comment type="subcellular location">
    <subcellularLocation>
        <location evidence="1">Cell membrane</location>
        <topology evidence="1">Multi-pass membrane protein</topology>
    </subcellularLocation>
</comment>
<sequence length="476" mass="50894">MNTEKDEDLNAAGLPSASEDSLKDKLDRKKDETAEEKRERKDEERGAPLDPRKDSPLASADERGVGRNAAADLEHEDKGHVIKHDFKAVTSVSWRFILIAAALAIAFFLLRFVWVGLLPVLLALLLTTVLFPVAAKLRTWKFPPALASATVLVGSFAIIIGIFSAIAPTVRDQSKQLASQAQSGINEVVKLIQDSGLNVDAERVQTVINDVTEWVKGQASNIATGVMSGLNIASSIALALAITLVVTFFMLKDGDTFLPWMRKYTGPSVGWHATELFSRIWKTLAGFIQAQAIVSFVDAVLIGAGLLILGVPLAFVLAIITFFAGFIPIVGAISAGVLSVIIALVSNGLTNALLVLALILIVQQIEGNVLSPLLQSKAMGLHAAIVLLSVTVGSTLAGIVGAFLAVPVAATIAVVLRYHAETVSVRSGEIRPDELELATSGSDDPDSPRTQVKLVFEDLYRSHQRSDSRRATHGAF</sequence>
<feature type="transmembrane region" description="Helical" evidence="9">
    <location>
        <begin position="340"/>
        <end position="363"/>
    </location>
</feature>
<keyword evidence="4" id="KW-1003">Cell membrane</keyword>
<evidence type="ECO:0000256" key="6">
    <source>
        <dbReference type="ARBA" id="ARBA00022989"/>
    </source>
</evidence>
<feature type="transmembrane region" description="Helical" evidence="9">
    <location>
        <begin position="146"/>
        <end position="167"/>
    </location>
</feature>
<evidence type="ECO:0000256" key="3">
    <source>
        <dbReference type="ARBA" id="ARBA00022448"/>
    </source>
</evidence>
<keyword evidence="3" id="KW-0813">Transport</keyword>
<evidence type="ECO:0000313" key="10">
    <source>
        <dbReference type="EMBL" id="QCB29328.1"/>
    </source>
</evidence>
<feature type="transmembrane region" description="Helical" evidence="9">
    <location>
        <begin position="314"/>
        <end position="333"/>
    </location>
</feature>
<accession>A0A4V1CEU5</accession>
<dbReference type="Proteomes" id="UP000296352">
    <property type="component" value="Chromosome"/>
</dbReference>
<proteinExistence type="inferred from homology"/>
<feature type="transmembrane region" description="Helical" evidence="9">
    <location>
        <begin position="116"/>
        <end position="134"/>
    </location>
</feature>
<gene>
    <name evidence="10" type="primary">tqsA</name>
    <name evidence="10" type="ORF">CENDO_10370</name>
</gene>
<comment type="similarity">
    <text evidence="2">Belongs to the autoinducer-2 exporter (AI-2E) (TC 2.A.86) family.</text>
</comment>
<dbReference type="GO" id="GO:0005886">
    <property type="term" value="C:plasma membrane"/>
    <property type="evidence" value="ECO:0007669"/>
    <property type="project" value="UniProtKB-SubCell"/>
</dbReference>
<dbReference type="GO" id="GO:0055085">
    <property type="term" value="P:transmembrane transport"/>
    <property type="evidence" value="ECO:0007669"/>
    <property type="project" value="TreeGrafter"/>
</dbReference>
<protein>
    <submittedName>
        <fullName evidence="10">AI-2 transport protein TqsA</fullName>
    </submittedName>
</protein>
<dbReference type="AlphaFoldDB" id="A0A4V1CEU5"/>
<reference evidence="10 11" key="1">
    <citation type="submission" date="2019-04" db="EMBL/GenBank/DDBJ databases">
        <title>Corynebacterium endometrii sp. nov., isolated from the uterus of a cow with endometritis.</title>
        <authorList>
            <person name="Ballas P."/>
            <person name="Ruckert C."/>
            <person name="Wagener K."/>
            <person name="Drillich M."/>
            <person name="Kaempfer P."/>
            <person name="Busse H.-J."/>
            <person name="Ehling-Schulz M."/>
        </authorList>
    </citation>
    <scope>NUCLEOTIDE SEQUENCE [LARGE SCALE GENOMIC DNA]</scope>
    <source>
        <strain evidence="10 11">LMM-1653</strain>
    </source>
</reference>
<feature type="transmembrane region" description="Helical" evidence="9">
    <location>
        <begin position="92"/>
        <end position="110"/>
    </location>
</feature>
<dbReference type="PANTHER" id="PTHR21716">
    <property type="entry name" value="TRANSMEMBRANE PROTEIN"/>
    <property type="match status" value="1"/>
</dbReference>
<evidence type="ECO:0000256" key="1">
    <source>
        <dbReference type="ARBA" id="ARBA00004651"/>
    </source>
</evidence>
<evidence type="ECO:0000256" key="4">
    <source>
        <dbReference type="ARBA" id="ARBA00022475"/>
    </source>
</evidence>
<evidence type="ECO:0000313" key="11">
    <source>
        <dbReference type="Proteomes" id="UP000296352"/>
    </source>
</evidence>